<dbReference type="Proteomes" id="UP000292695">
    <property type="component" value="Unassembled WGS sequence"/>
</dbReference>
<organism evidence="1 2">
    <name type="scientific">Kribbella sindirgiensis</name>
    <dbReference type="NCBI Taxonomy" id="1124744"/>
    <lineage>
        <taxon>Bacteria</taxon>
        <taxon>Bacillati</taxon>
        <taxon>Actinomycetota</taxon>
        <taxon>Actinomycetes</taxon>
        <taxon>Propionibacteriales</taxon>
        <taxon>Kribbellaceae</taxon>
        <taxon>Kribbella</taxon>
    </lineage>
</organism>
<accession>A0A4R0I3L9</accession>
<name>A0A4R0I3L9_9ACTN</name>
<comment type="caution">
    <text evidence="1">The sequence shown here is derived from an EMBL/GenBank/DDBJ whole genome shotgun (WGS) entry which is preliminary data.</text>
</comment>
<protein>
    <submittedName>
        <fullName evidence="1">Uncharacterized protein</fullName>
    </submittedName>
</protein>
<dbReference type="InterPro" id="IPR025680">
    <property type="entry name" value="DddI"/>
</dbReference>
<sequence length="36" mass="3817">MGKGSAITVKEARAAASEFLATGRRPELVAWEQAVD</sequence>
<evidence type="ECO:0000313" key="1">
    <source>
        <dbReference type="EMBL" id="TCC18668.1"/>
    </source>
</evidence>
<gene>
    <name evidence="1" type="ORF">E0H50_38795</name>
</gene>
<dbReference type="EMBL" id="SJKA01000024">
    <property type="protein sequence ID" value="TCC18668.1"/>
    <property type="molecule type" value="Genomic_DNA"/>
</dbReference>
<proteinExistence type="predicted"/>
<dbReference type="RefSeq" id="WP_131296145.1">
    <property type="nucleotide sequence ID" value="NZ_SJKA01000024.1"/>
</dbReference>
<dbReference type="OrthoDB" id="3826807at2"/>
<dbReference type="Pfam" id="PF14430">
    <property type="entry name" value="Imm1"/>
    <property type="match status" value="1"/>
</dbReference>
<evidence type="ECO:0000313" key="2">
    <source>
        <dbReference type="Proteomes" id="UP000292695"/>
    </source>
</evidence>
<keyword evidence="2" id="KW-1185">Reference proteome</keyword>
<dbReference type="AlphaFoldDB" id="A0A4R0I3L9"/>
<reference evidence="1 2" key="1">
    <citation type="submission" date="2019-02" db="EMBL/GenBank/DDBJ databases">
        <title>Kribbella capetownensis sp. nov. and Kribbella speibonae sp. nov., isolated from soil.</title>
        <authorList>
            <person name="Curtis S.M."/>
            <person name="Norton I."/>
            <person name="Everest G.J."/>
            <person name="Meyers P.R."/>
        </authorList>
    </citation>
    <scope>NUCLEOTIDE SEQUENCE [LARGE SCALE GENOMIC DNA]</scope>
    <source>
        <strain evidence="1 2">DSM 27082</strain>
    </source>
</reference>